<dbReference type="InterPro" id="IPR002104">
    <property type="entry name" value="Integrase_catalytic"/>
</dbReference>
<proteinExistence type="predicted"/>
<dbReference type="Proteomes" id="UP000008956">
    <property type="component" value="Chromosome"/>
</dbReference>
<dbReference type="PATRIC" id="fig|657313.3.peg.1645"/>
<dbReference type="PANTHER" id="PTHR30349:SF64">
    <property type="entry name" value="PROPHAGE INTEGRASE INTD-RELATED"/>
    <property type="match status" value="1"/>
</dbReference>
<dbReference type="RefSeq" id="WP_015528965.1">
    <property type="nucleotide sequence ID" value="NC_021015.1"/>
</dbReference>
<keyword evidence="1" id="KW-0233">DNA recombination</keyword>
<dbReference type="GO" id="GO:0015074">
    <property type="term" value="P:DNA integration"/>
    <property type="evidence" value="ECO:0007669"/>
    <property type="project" value="InterPro"/>
</dbReference>
<gene>
    <name evidence="3" type="ORF">RTO_18150</name>
</gene>
<dbReference type="PROSITE" id="PS51898">
    <property type="entry name" value="TYR_RECOMBINASE"/>
    <property type="match status" value="1"/>
</dbReference>
<protein>
    <submittedName>
        <fullName evidence="3">Site-specific recombinase XerD</fullName>
    </submittedName>
</protein>
<dbReference type="InterPro" id="IPR011010">
    <property type="entry name" value="DNA_brk_join_enz"/>
</dbReference>
<dbReference type="AlphaFoldDB" id="D4M565"/>
<dbReference type="GO" id="GO:0006310">
    <property type="term" value="P:DNA recombination"/>
    <property type="evidence" value="ECO:0007669"/>
    <property type="project" value="UniProtKB-KW"/>
</dbReference>
<name>D4M565_9FIRM</name>
<evidence type="ECO:0000313" key="4">
    <source>
        <dbReference type="Proteomes" id="UP000008956"/>
    </source>
</evidence>
<reference evidence="3 4" key="1">
    <citation type="submission" date="2010-03" db="EMBL/GenBank/DDBJ databases">
        <title>The genome sequence of Ruminococcus torques L2-14.</title>
        <authorList>
            <consortium name="metaHIT consortium -- http://www.metahit.eu/"/>
            <person name="Pajon A."/>
            <person name="Turner K."/>
            <person name="Parkhill J."/>
            <person name="Duncan S."/>
            <person name="Flint H."/>
        </authorList>
    </citation>
    <scope>NUCLEOTIDE SEQUENCE [LARGE SCALE GENOMIC DNA]</scope>
    <source>
        <strain evidence="3 4">L2-14</strain>
    </source>
</reference>
<dbReference type="InterPro" id="IPR013762">
    <property type="entry name" value="Integrase-like_cat_sf"/>
</dbReference>
<dbReference type="SUPFAM" id="SSF56349">
    <property type="entry name" value="DNA breaking-rejoining enzymes"/>
    <property type="match status" value="1"/>
</dbReference>
<evidence type="ECO:0000256" key="1">
    <source>
        <dbReference type="ARBA" id="ARBA00023172"/>
    </source>
</evidence>
<reference evidence="3 4" key="2">
    <citation type="submission" date="2010-03" db="EMBL/GenBank/DDBJ databases">
        <authorList>
            <person name="Pajon A."/>
        </authorList>
    </citation>
    <scope>NUCLEOTIDE SEQUENCE [LARGE SCALE GENOMIC DNA]</scope>
    <source>
        <strain evidence="3 4">L2-14</strain>
    </source>
</reference>
<dbReference type="HOGENOM" id="CLU_027562_17_6_9"/>
<dbReference type="EMBL" id="FP929055">
    <property type="protein sequence ID" value="CBL26377.1"/>
    <property type="molecule type" value="Genomic_DNA"/>
</dbReference>
<evidence type="ECO:0000313" key="3">
    <source>
        <dbReference type="EMBL" id="CBL26377.1"/>
    </source>
</evidence>
<dbReference type="Gene3D" id="1.10.443.10">
    <property type="entry name" value="Intergrase catalytic core"/>
    <property type="match status" value="1"/>
</dbReference>
<dbReference type="CDD" id="cd01189">
    <property type="entry name" value="INT_ICEBs1_C_like"/>
    <property type="match status" value="1"/>
</dbReference>
<dbReference type="InterPro" id="IPR050090">
    <property type="entry name" value="Tyrosine_recombinase_XerCD"/>
</dbReference>
<dbReference type="Pfam" id="PF00589">
    <property type="entry name" value="Phage_integrase"/>
    <property type="match status" value="1"/>
</dbReference>
<dbReference type="GO" id="GO:0003677">
    <property type="term" value="F:DNA binding"/>
    <property type="evidence" value="ECO:0007669"/>
    <property type="project" value="InterPro"/>
</dbReference>
<sequence length="374" mass="43181">MYSQKQPNGKYRFYESYEDYMTGKIKYVSCTLDSNSKKNQKEAFVILQNKIEQIYANTLTQKPKNISMSKLVELYLISQKQTVKLSTYNRNCHSCNTLIAIIGAETNVNRLSAAYIQKQLLDTGKEPGTLNEHLVRLKALLRWGYKHDLIQSLDFLNKLERFKDVPHRVKIEDKFIESSDLALLISGMKVDTWIDLTKFLALSGLRFGEAAALLFDDVDIKNRVIHVTKNYDYINHVTTSPKTLTSLRDVYMQDELAVLCRKLKAASFATFAMQDMNAQKLLFCDSNGEHIKYYAYNKYFRENTLRVLGKAYTVHSLRHTHASLLLEQGVDVDSISRRLGHSDSAVTREIYLHITKKKQNQENLKIKELKLIAQ</sequence>
<dbReference type="PANTHER" id="PTHR30349">
    <property type="entry name" value="PHAGE INTEGRASE-RELATED"/>
    <property type="match status" value="1"/>
</dbReference>
<dbReference type="KEGG" id="rto:RTO_18150"/>
<accession>D4M565</accession>
<organism evidence="3 4">
    <name type="scientific">[Ruminococcus] torques L2-14</name>
    <dbReference type="NCBI Taxonomy" id="657313"/>
    <lineage>
        <taxon>Bacteria</taxon>
        <taxon>Bacillati</taxon>
        <taxon>Bacillota</taxon>
        <taxon>Clostridia</taxon>
        <taxon>Lachnospirales</taxon>
        <taxon>Lachnospiraceae</taxon>
        <taxon>Mediterraneibacter</taxon>
    </lineage>
</organism>
<evidence type="ECO:0000259" key="2">
    <source>
        <dbReference type="PROSITE" id="PS51898"/>
    </source>
</evidence>
<feature type="domain" description="Tyr recombinase" evidence="2">
    <location>
        <begin position="171"/>
        <end position="364"/>
    </location>
</feature>